<dbReference type="PRINTS" id="PR00081">
    <property type="entry name" value="GDHRDH"/>
</dbReference>
<comment type="similarity">
    <text evidence="1">Belongs to the short-chain dehydrogenases/reductases (SDR) family.</text>
</comment>
<dbReference type="Pfam" id="PF13561">
    <property type="entry name" value="adh_short_C2"/>
    <property type="match status" value="1"/>
</dbReference>
<dbReference type="EMBL" id="SHNN01000001">
    <property type="protein sequence ID" value="MCX2980354.1"/>
    <property type="molecule type" value="Genomic_DNA"/>
</dbReference>
<dbReference type="InterPro" id="IPR020904">
    <property type="entry name" value="Sc_DH/Rdtase_CS"/>
</dbReference>
<dbReference type="NCBIfam" id="NF005559">
    <property type="entry name" value="PRK07231.1"/>
    <property type="match status" value="1"/>
</dbReference>
<dbReference type="InterPro" id="IPR002347">
    <property type="entry name" value="SDR_fam"/>
</dbReference>
<comment type="caution">
    <text evidence="2">The sequence shown here is derived from an EMBL/GenBank/DDBJ whole genome shotgun (WGS) entry which is preliminary data.</text>
</comment>
<keyword evidence="3" id="KW-1185">Reference proteome</keyword>
<organism evidence="2 3">
    <name type="scientific">Candidatus Litorirhabdus singularis</name>
    <dbReference type="NCBI Taxonomy" id="2518993"/>
    <lineage>
        <taxon>Bacteria</taxon>
        <taxon>Pseudomonadati</taxon>
        <taxon>Pseudomonadota</taxon>
        <taxon>Gammaproteobacteria</taxon>
        <taxon>Cellvibrionales</taxon>
        <taxon>Halieaceae</taxon>
        <taxon>Candidatus Litorirhabdus</taxon>
    </lineage>
</organism>
<evidence type="ECO:0000313" key="3">
    <source>
        <dbReference type="Proteomes" id="UP001143362"/>
    </source>
</evidence>
<gene>
    <name evidence="2" type="ORF">EYC98_05650</name>
</gene>
<name>A0ABT3TG04_9GAMM</name>
<sequence length="254" mass="26240">MVEIDLSGKVALVTGGSRGLGRAMSLGLADAGADVVVASRKLESCEAVCAEIAAKGRRGLPVSAHVGDTESLDRLIATALEAFGKIDILINNAGINPAMGALSDLSPELFQKMFDVNLKGPWYLASRLAPHMAASGGGSIINLVSVGGLRPSAWQGFYATTKAGLDAMTRVMAAEWADGNVRVNALAPGSFHSDLFDTSAELIPGFEEGAKAASLQKRIADTEEIVGPVLYLASDMSKFTTGTTVVADGGFLAL</sequence>
<dbReference type="Gene3D" id="3.40.50.720">
    <property type="entry name" value="NAD(P)-binding Rossmann-like Domain"/>
    <property type="match status" value="1"/>
</dbReference>
<proteinExistence type="inferred from homology"/>
<dbReference type="PANTHER" id="PTHR43943:SF2">
    <property type="entry name" value="DEHYDROGENASE_REDUCTASE 4"/>
    <property type="match status" value="1"/>
</dbReference>
<evidence type="ECO:0000313" key="2">
    <source>
        <dbReference type="EMBL" id="MCX2980354.1"/>
    </source>
</evidence>
<reference evidence="2" key="1">
    <citation type="submission" date="2019-02" db="EMBL/GenBank/DDBJ databases">
        <authorList>
            <person name="Li S.-H."/>
        </authorList>
    </citation>
    <scope>NUCLEOTIDE SEQUENCE</scope>
    <source>
        <strain evidence="2">IMCC14734</strain>
    </source>
</reference>
<dbReference type="CDD" id="cd05233">
    <property type="entry name" value="SDR_c"/>
    <property type="match status" value="1"/>
</dbReference>
<dbReference type="EC" id="1.1.1.47" evidence="2"/>
<evidence type="ECO:0000256" key="1">
    <source>
        <dbReference type="ARBA" id="ARBA00006484"/>
    </source>
</evidence>
<dbReference type="PROSITE" id="PS00061">
    <property type="entry name" value="ADH_SHORT"/>
    <property type="match status" value="1"/>
</dbReference>
<dbReference type="RefSeq" id="WP_279244331.1">
    <property type="nucleotide sequence ID" value="NZ_SHNN01000001.1"/>
</dbReference>
<dbReference type="Proteomes" id="UP001143362">
    <property type="component" value="Unassembled WGS sequence"/>
</dbReference>
<dbReference type="GO" id="GO:0047936">
    <property type="term" value="F:glucose 1-dehydrogenase [NAD(P)+] activity"/>
    <property type="evidence" value="ECO:0007669"/>
    <property type="project" value="UniProtKB-EC"/>
</dbReference>
<dbReference type="PANTHER" id="PTHR43943">
    <property type="entry name" value="DEHYDROGENASE/REDUCTASE (SDR FAMILY) MEMBER 4"/>
    <property type="match status" value="1"/>
</dbReference>
<dbReference type="SUPFAM" id="SSF51735">
    <property type="entry name" value="NAD(P)-binding Rossmann-fold domains"/>
    <property type="match status" value="1"/>
</dbReference>
<dbReference type="InterPro" id="IPR036291">
    <property type="entry name" value="NAD(P)-bd_dom_sf"/>
</dbReference>
<keyword evidence="2" id="KW-0560">Oxidoreductase</keyword>
<accession>A0ABT3TG04</accession>
<protein>
    <submittedName>
        <fullName evidence="2">Glucose 1-dehydrogenase</fullName>
        <ecNumber evidence="2">1.1.1.47</ecNumber>
    </submittedName>
</protein>
<dbReference type="PRINTS" id="PR00080">
    <property type="entry name" value="SDRFAMILY"/>
</dbReference>